<protein>
    <submittedName>
        <fullName evidence="1">Uncharacterized protein</fullName>
    </submittedName>
</protein>
<dbReference type="Proteomes" id="UP000655225">
    <property type="component" value="Unassembled WGS sequence"/>
</dbReference>
<organism evidence="1 2">
    <name type="scientific">Tetracentron sinense</name>
    <name type="common">Spur-leaf</name>
    <dbReference type="NCBI Taxonomy" id="13715"/>
    <lineage>
        <taxon>Eukaryota</taxon>
        <taxon>Viridiplantae</taxon>
        <taxon>Streptophyta</taxon>
        <taxon>Embryophyta</taxon>
        <taxon>Tracheophyta</taxon>
        <taxon>Spermatophyta</taxon>
        <taxon>Magnoliopsida</taxon>
        <taxon>Trochodendrales</taxon>
        <taxon>Trochodendraceae</taxon>
        <taxon>Tetracentron</taxon>
    </lineage>
</organism>
<proteinExistence type="predicted"/>
<gene>
    <name evidence="1" type="ORF">HHK36_020159</name>
</gene>
<accession>A0A834YT46</accession>
<evidence type="ECO:0000313" key="1">
    <source>
        <dbReference type="EMBL" id="KAF8393957.1"/>
    </source>
</evidence>
<name>A0A834YT46_TETSI</name>
<comment type="caution">
    <text evidence="1">The sequence shown here is derived from an EMBL/GenBank/DDBJ whole genome shotgun (WGS) entry which is preliminary data.</text>
</comment>
<sequence length="265" mass="30035">MTIEESREGSFVRHVIDVDEADVVFVSFFTTLSADIQLGMTKEVFRKKVGNEDYERQREVVDFIWGTYAWRRYGGQDHVFVLTEKLWELLVNEPGVIMEEGFPNATGREQSIKGMWTDNIELPFEGMVGYLDFSVFVAVSNALRPNWLLGHLRSFSKEQRDAFGRNMARAQPIFEYDSGHPDGIGPIPPDGAVNHIWKKVHEKLPMIKEAIIPDKRKPPEVKIILHTGFTPLGMITYTMSSGGENHEQQAAENPNCNRVSCAGFG</sequence>
<evidence type="ECO:0000313" key="2">
    <source>
        <dbReference type="Proteomes" id="UP000655225"/>
    </source>
</evidence>
<dbReference type="EMBL" id="JABCRI010000014">
    <property type="protein sequence ID" value="KAF8393957.1"/>
    <property type="molecule type" value="Genomic_DNA"/>
</dbReference>
<dbReference type="AlphaFoldDB" id="A0A834YT46"/>
<keyword evidence="2" id="KW-1185">Reference proteome</keyword>
<reference evidence="1 2" key="1">
    <citation type="submission" date="2020-04" db="EMBL/GenBank/DDBJ databases">
        <title>Plant Genome Project.</title>
        <authorList>
            <person name="Zhang R.-G."/>
        </authorList>
    </citation>
    <scope>NUCLEOTIDE SEQUENCE [LARGE SCALE GENOMIC DNA]</scope>
    <source>
        <strain evidence="1">YNK0</strain>
        <tissue evidence="1">Leaf</tissue>
    </source>
</reference>
<dbReference type="OrthoDB" id="1924787at2759"/>